<keyword evidence="7" id="KW-1133">Transmembrane helix</keyword>
<feature type="compositionally biased region" description="Basic and acidic residues" evidence="6">
    <location>
        <begin position="328"/>
        <end position="337"/>
    </location>
</feature>
<keyword evidence="7" id="KW-0472">Membrane</keyword>
<evidence type="ECO:0000256" key="3">
    <source>
        <dbReference type="ARBA" id="ARBA00022737"/>
    </source>
</evidence>
<dbReference type="GO" id="GO:0005214">
    <property type="term" value="F:structural constituent of chitin-based cuticle"/>
    <property type="evidence" value="ECO:0000318"/>
    <property type="project" value="GO_Central"/>
</dbReference>
<evidence type="ECO:0000313" key="9">
    <source>
        <dbReference type="EMBL" id="EFX66385.1"/>
    </source>
</evidence>
<feature type="domain" description="Chitin-binding type-2" evidence="8">
    <location>
        <begin position="186"/>
        <end position="251"/>
    </location>
</feature>
<dbReference type="InterPro" id="IPR036508">
    <property type="entry name" value="Chitin-bd_dom_sf"/>
</dbReference>
<gene>
    <name evidence="9" type="ORF">DAPPUDRAFT_263242</name>
</gene>
<evidence type="ECO:0000259" key="8">
    <source>
        <dbReference type="PROSITE" id="PS50940"/>
    </source>
</evidence>
<dbReference type="PANTHER" id="PTHR23301:SF110">
    <property type="entry name" value="LD43683P-RELATED"/>
    <property type="match status" value="1"/>
</dbReference>
<dbReference type="PROSITE" id="PS50940">
    <property type="entry name" value="CHIT_BIND_II"/>
    <property type="match status" value="3"/>
</dbReference>
<evidence type="ECO:0000256" key="5">
    <source>
        <dbReference type="ARBA" id="ARBA00023180"/>
    </source>
</evidence>
<dbReference type="GO" id="GO:0008061">
    <property type="term" value="F:chitin binding"/>
    <property type="evidence" value="ECO:0000318"/>
    <property type="project" value="GO_Central"/>
</dbReference>
<dbReference type="GO" id="GO:0005576">
    <property type="term" value="C:extracellular region"/>
    <property type="evidence" value="ECO:0007669"/>
    <property type="project" value="InterPro"/>
</dbReference>
<evidence type="ECO:0000313" key="10">
    <source>
        <dbReference type="Proteomes" id="UP000000305"/>
    </source>
</evidence>
<sequence length="337" mass="36799">MLIFALQTAKKVLQRSSLTININHSSVASSAVNMWIPTLFAVTAFVGCIAGAALPTPRCELSLRPYMMEDDEFCDKYYVCLNGTATEEFCDDGLVFDTTKDKCELPHAVQCGDRKKQQNPRPTSNCPRRNGMFPVKGSCDKFYHCTDGQHTLIACPPGVIFEPLVGACVHADQTNRPNCSASQVLNFVCPHIGSGANPSASLRFGDHDRLAHPTSCRHFYMCLLTGMPRLGGCTYGLVFNPVSGRCDQPQNWYGEDDPIEEDGIPDATVAPALSSRRINNSAVRTAAPAVSVARVEPGEVAKLKAHQPMRRLSTGTNRFGLVQEDPIDSDKSDLDEE</sequence>
<dbReference type="SUPFAM" id="SSF57625">
    <property type="entry name" value="Invertebrate chitin-binding proteins"/>
    <property type="match status" value="3"/>
</dbReference>
<feature type="domain" description="Chitin-binding type-2" evidence="8">
    <location>
        <begin position="123"/>
        <end position="181"/>
    </location>
</feature>
<name>E9HPE8_DAPPU</name>
<dbReference type="STRING" id="6669.E9HPE8"/>
<evidence type="ECO:0000256" key="7">
    <source>
        <dbReference type="SAM" id="Phobius"/>
    </source>
</evidence>
<organism evidence="9 10">
    <name type="scientific">Daphnia pulex</name>
    <name type="common">Water flea</name>
    <dbReference type="NCBI Taxonomy" id="6669"/>
    <lineage>
        <taxon>Eukaryota</taxon>
        <taxon>Metazoa</taxon>
        <taxon>Ecdysozoa</taxon>
        <taxon>Arthropoda</taxon>
        <taxon>Crustacea</taxon>
        <taxon>Branchiopoda</taxon>
        <taxon>Diplostraca</taxon>
        <taxon>Cladocera</taxon>
        <taxon>Anomopoda</taxon>
        <taxon>Daphniidae</taxon>
        <taxon>Daphnia</taxon>
    </lineage>
</organism>
<dbReference type="InParanoid" id="E9HPE8"/>
<dbReference type="PhylomeDB" id="E9HPE8"/>
<keyword evidence="5" id="KW-0325">Glycoprotein</keyword>
<keyword evidence="2" id="KW-0732">Signal</keyword>
<evidence type="ECO:0000256" key="6">
    <source>
        <dbReference type="SAM" id="MobiDB-lite"/>
    </source>
</evidence>
<evidence type="ECO:0000256" key="2">
    <source>
        <dbReference type="ARBA" id="ARBA00022729"/>
    </source>
</evidence>
<dbReference type="InterPro" id="IPR051940">
    <property type="entry name" value="Chitin_bind-dev_reg"/>
</dbReference>
<protein>
    <recommendedName>
        <fullName evidence="8">Chitin-binding type-2 domain-containing protein</fullName>
    </recommendedName>
</protein>
<dbReference type="SMART" id="SM00494">
    <property type="entry name" value="ChtBD2"/>
    <property type="match status" value="3"/>
</dbReference>
<dbReference type="PANTHER" id="PTHR23301">
    <property type="entry name" value="CHITIN BINDING PERITROPHIN-A"/>
    <property type="match status" value="1"/>
</dbReference>
<evidence type="ECO:0000256" key="4">
    <source>
        <dbReference type="ARBA" id="ARBA00023157"/>
    </source>
</evidence>
<dbReference type="AlphaFoldDB" id="E9HPE8"/>
<keyword evidence="7" id="KW-0812">Transmembrane</keyword>
<dbReference type="EMBL" id="GL732705">
    <property type="protein sequence ID" value="EFX66385.1"/>
    <property type="molecule type" value="Genomic_DNA"/>
</dbReference>
<dbReference type="HOGENOM" id="CLU_824550_0_0_1"/>
<dbReference type="KEGG" id="dpx:DAPPUDRAFT_263242"/>
<dbReference type="eggNOG" id="ENOG502QWMD">
    <property type="taxonomic scope" value="Eukaryota"/>
</dbReference>
<dbReference type="Proteomes" id="UP000000305">
    <property type="component" value="Unassembled WGS sequence"/>
</dbReference>
<accession>E9HPE8</accession>
<dbReference type="GO" id="GO:0040003">
    <property type="term" value="P:chitin-based cuticle development"/>
    <property type="evidence" value="ECO:0000318"/>
    <property type="project" value="GO_Central"/>
</dbReference>
<dbReference type="Pfam" id="PF01607">
    <property type="entry name" value="CBM_14"/>
    <property type="match status" value="3"/>
</dbReference>
<keyword evidence="4" id="KW-1015">Disulfide bond</keyword>
<keyword evidence="3" id="KW-0677">Repeat</keyword>
<reference evidence="9 10" key="1">
    <citation type="journal article" date="2011" name="Science">
        <title>The ecoresponsive genome of Daphnia pulex.</title>
        <authorList>
            <person name="Colbourne J.K."/>
            <person name="Pfrender M.E."/>
            <person name="Gilbert D."/>
            <person name="Thomas W.K."/>
            <person name="Tucker A."/>
            <person name="Oakley T.H."/>
            <person name="Tokishita S."/>
            <person name="Aerts A."/>
            <person name="Arnold G.J."/>
            <person name="Basu M.K."/>
            <person name="Bauer D.J."/>
            <person name="Caceres C.E."/>
            <person name="Carmel L."/>
            <person name="Casola C."/>
            <person name="Choi J.H."/>
            <person name="Detter J.C."/>
            <person name="Dong Q."/>
            <person name="Dusheyko S."/>
            <person name="Eads B.D."/>
            <person name="Frohlich T."/>
            <person name="Geiler-Samerotte K.A."/>
            <person name="Gerlach D."/>
            <person name="Hatcher P."/>
            <person name="Jogdeo S."/>
            <person name="Krijgsveld J."/>
            <person name="Kriventseva E.V."/>
            <person name="Kultz D."/>
            <person name="Laforsch C."/>
            <person name="Lindquist E."/>
            <person name="Lopez J."/>
            <person name="Manak J.R."/>
            <person name="Muller J."/>
            <person name="Pangilinan J."/>
            <person name="Patwardhan R.P."/>
            <person name="Pitluck S."/>
            <person name="Pritham E.J."/>
            <person name="Rechtsteiner A."/>
            <person name="Rho M."/>
            <person name="Rogozin I.B."/>
            <person name="Sakarya O."/>
            <person name="Salamov A."/>
            <person name="Schaack S."/>
            <person name="Shapiro H."/>
            <person name="Shiga Y."/>
            <person name="Skalitzky C."/>
            <person name="Smith Z."/>
            <person name="Souvorov A."/>
            <person name="Sung W."/>
            <person name="Tang Z."/>
            <person name="Tsuchiya D."/>
            <person name="Tu H."/>
            <person name="Vos H."/>
            <person name="Wang M."/>
            <person name="Wolf Y.I."/>
            <person name="Yamagata H."/>
            <person name="Yamada T."/>
            <person name="Ye Y."/>
            <person name="Shaw J.R."/>
            <person name="Andrews J."/>
            <person name="Crease T.J."/>
            <person name="Tang H."/>
            <person name="Lucas S.M."/>
            <person name="Robertson H.M."/>
            <person name="Bork P."/>
            <person name="Koonin E.V."/>
            <person name="Zdobnov E.M."/>
            <person name="Grigoriev I.V."/>
            <person name="Lynch M."/>
            <person name="Boore J.L."/>
        </authorList>
    </citation>
    <scope>NUCLEOTIDE SEQUENCE [LARGE SCALE GENOMIC DNA]</scope>
</reference>
<feature type="domain" description="Chitin-binding type-2" evidence="8">
    <location>
        <begin position="56"/>
        <end position="113"/>
    </location>
</feature>
<evidence type="ECO:0000256" key="1">
    <source>
        <dbReference type="ARBA" id="ARBA00022669"/>
    </source>
</evidence>
<dbReference type="Gene3D" id="2.170.140.10">
    <property type="entry name" value="Chitin binding domain"/>
    <property type="match status" value="3"/>
</dbReference>
<dbReference type="InterPro" id="IPR002557">
    <property type="entry name" value="Chitin-bd_dom"/>
</dbReference>
<dbReference type="OrthoDB" id="9991479at2759"/>
<keyword evidence="1" id="KW-0147">Chitin-binding</keyword>
<keyword evidence="10" id="KW-1185">Reference proteome</keyword>
<feature type="region of interest" description="Disordered" evidence="6">
    <location>
        <begin position="307"/>
        <end position="337"/>
    </location>
</feature>
<proteinExistence type="predicted"/>
<feature type="transmembrane region" description="Helical" evidence="7">
    <location>
        <begin position="34"/>
        <end position="54"/>
    </location>
</feature>
<dbReference type="OMA" id="VENCEEF"/>
<dbReference type="GO" id="GO:0030312">
    <property type="term" value="C:external encapsulating structure"/>
    <property type="evidence" value="ECO:0000318"/>
    <property type="project" value="GO_Central"/>
</dbReference>